<accession>A0ACB8RTC4</accession>
<evidence type="ECO:0000313" key="1">
    <source>
        <dbReference type="EMBL" id="KAI0047077.1"/>
    </source>
</evidence>
<feature type="non-terminal residue" evidence="1">
    <location>
        <position position="1"/>
    </location>
</feature>
<dbReference type="Proteomes" id="UP000814033">
    <property type="component" value="Unassembled WGS sequence"/>
</dbReference>
<gene>
    <name evidence="1" type="ORF">FA95DRAFT_1467649</name>
</gene>
<proteinExistence type="predicted"/>
<organism evidence="1 2">
    <name type="scientific">Auriscalpium vulgare</name>
    <dbReference type="NCBI Taxonomy" id="40419"/>
    <lineage>
        <taxon>Eukaryota</taxon>
        <taxon>Fungi</taxon>
        <taxon>Dikarya</taxon>
        <taxon>Basidiomycota</taxon>
        <taxon>Agaricomycotina</taxon>
        <taxon>Agaricomycetes</taxon>
        <taxon>Russulales</taxon>
        <taxon>Auriscalpiaceae</taxon>
        <taxon>Auriscalpium</taxon>
    </lineage>
</organism>
<protein>
    <submittedName>
        <fullName evidence="1">Uncharacterized protein</fullName>
    </submittedName>
</protein>
<comment type="caution">
    <text evidence="1">The sequence shown here is derived from an EMBL/GenBank/DDBJ whole genome shotgun (WGS) entry which is preliminary data.</text>
</comment>
<keyword evidence="2" id="KW-1185">Reference proteome</keyword>
<name>A0ACB8RTC4_9AGAM</name>
<reference evidence="1" key="2">
    <citation type="journal article" date="2022" name="New Phytol.">
        <title>Evolutionary transition to the ectomycorrhizal habit in the genomes of a hyperdiverse lineage of mushroom-forming fungi.</title>
        <authorList>
            <person name="Looney B."/>
            <person name="Miyauchi S."/>
            <person name="Morin E."/>
            <person name="Drula E."/>
            <person name="Courty P.E."/>
            <person name="Kohler A."/>
            <person name="Kuo A."/>
            <person name="LaButti K."/>
            <person name="Pangilinan J."/>
            <person name="Lipzen A."/>
            <person name="Riley R."/>
            <person name="Andreopoulos W."/>
            <person name="He G."/>
            <person name="Johnson J."/>
            <person name="Nolan M."/>
            <person name="Tritt A."/>
            <person name="Barry K.W."/>
            <person name="Grigoriev I.V."/>
            <person name="Nagy L.G."/>
            <person name="Hibbett D."/>
            <person name="Henrissat B."/>
            <person name="Matheny P.B."/>
            <person name="Labbe J."/>
            <person name="Martin F.M."/>
        </authorList>
    </citation>
    <scope>NUCLEOTIDE SEQUENCE</scope>
    <source>
        <strain evidence="1">FP105234-sp</strain>
    </source>
</reference>
<feature type="non-terminal residue" evidence="1">
    <location>
        <position position="175"/>
    </location>
</feature>
<reference evidence="1" key="1">
    <citation type="submission" date="2021-02" db="EMBL/GenBank/DDBJ databases">
        <authorList>
            <consortium name="DOE Joint Genome Institute"/>
            <person name="Ahrendt S."/>
            <person name="Looney B.P."/>
            <person name="Miyauchi S."/>
            <person name="Morin E."/>
            <person name="Drula E."/>
            <person name="Courty P.E."/>
            <person name="Chicoki N."/>
            <person name="Fauchery L."/>
            <person name="Kohler A."/>
            <person name="Kuo A."/>
            <person name="Labutti K."/>
            <person name="Pangilinan J."/>
            <person name="Lipzen A."/>
            <person name="Riley R."/>
            <person name="Andreopoulos W."/>
            <person name="He G."/>
            <person name="Johnson J."/>
            <person name="Barry K.W."/>
            <person name="Grigoriev I.V."/>
            <person name="Nagy L."/>
            <person name="Hibbett D."/>
            <person name="Henrissat B."/>
            <person name="Matheny P.B."/>
            <person name="Labbe J."/>
            <person name="Martin F."/>
        </authorList>
    </citation>
    <scope>NUCLEOTIDE SEQUENCE</scope>
    <source>
        <strain evidence="1">FP105234-sp</strain>
    </source>
</reference>
<evidence type="ECO:0000313" key="2">
    <source>
        <dbReference type="Proteomes" id="UP000814033"/>
    </source>
</evidence>
<sequence length="175" mass="19575">LSSRQTRWMEYLSRFNYEIVYMKGDSNKVTDCLSRYYEGDDGDEDVPVHEYVNADARLDPESEDLPHMRVLELHAIDAQSAQVLKEAVEPRRQESDKLNSGMDDDRISVSATAGSELSLATSVNTEDHAPVIIAQNAELFEAVKQAYAKDATFGKVVENIDAYPAFDMTDGMVTT</sequence>
<dbReference type="EMBL" id="MU275911">
    <property type="protein sequence ID" value="KAI0047077.1"/>
    <property type="molecule type" value="Genomic_DNA"/>
</dbReference>